<feature type="region of interest" description="Disordered" evidence="1">
    <location>
        <begin position="232"/>
        <end position="254"/>
    </location>
</feature>
<evidence type="ECO:0000313" key="3">
    <source>
        <dbReference type="EMBL" id="OAB87933.1"/>
    </source>
</evidence>
<dbReference type="Pfam" id="PF13020">
    <property type="entry name" value="NOV_C"/>
    <property type="match status" value="1"/>
</dbReference>
<gene>
    <name evidence="3" type="ORF">AWH69_07900</name>
</gene>
<dbReference type="EMBL" id="LQZG01000002">
    <property type="protein sequence ID" value="OAB87933.1"/>
    <property type="molecule type" value="Genomic_DNA"/>
</dbReference>
<protein>
    <recommendedName>
        <fullName evidence="2">Protein NO VEIN C-terminal domain-containing protein</fullName>
    </recommendedName>
</protein>
<organism evidence="3 4">
    <name type="scientific">Janibacter melonis</name>
    <dbReference type="NCBI Taxonomy" id="262209"/>
    <lineage>
        <taxon>Bacteria</taxon>
        <taxon>Bacillati</taxon>
        <taxon>Actinomycetota</taxon>
        <taxon>Actinomycetes</taxon>
        <taxon>Micrococcales</taxon>
        <taxon>Intrasporangiaceae</taxon>
        <taxon>Janibacter</taxon>
    </lineage>
</organism>
<evidence type="ECO:0000313" key="4">
    <source>
        <dbReference type="Proteomes" id="UP000076976"/>
    </source>
</evidence>
<feature type="compositionally biased region" description="Low complexity" evidence="1">
    <location>
        <begin position="239"/>
        <end position="254"/>
    </location>
</feature>
<dbReference type="InterPro" id="IPR024975">
    <property type="entry name" value="NOV_C"/>
</dbReference>
<name>A0A176QE40_9MICO</name>
<keyword evidence="4" id="KW-1185">Reference proteome</keyword>
<dbReference type="STRING" id="262209.AWH69_07900"/>
<reference evidence="3 4" key="1">
    <citation type="submission" date="2016-01" db="EMBL/GenBank/DDBJ databases">
        <title>Janibacter melonis strain CD11_4 genome sequencing and assembly.</title>
        <authorList>
            <person name="Nair G.R."/>
            <person name="Kaur G."/>
            <person name="Chander A.M."/>
            <person name="Mayilraj S."/>
        </authorList>
    </citation>
    <scope>NUCLEOTIDE SEQUENCE [LARGE SCALE GENOMIC DNA]</scope>
    <source>
        <strain evidence="3 4">CD11-4</strain>
    </source>
</reference>
<comment type="caution">
    <text evidence="3">The sequence shown here is derived from an EMBL/GenBank/DDBJ whole genome shotgun (WGS) entry which is preliminary data.</text>
</comment>
<dbReference type="RefSeq" id="WP_068273801.1">
    <property type="nucleotide sequence ID" value="NZ_LQZG01000002.1"/>
</dbReference>
<sequence length="429" mass="46539">MINGIKVKRPEKQDLANDIADSLQIVRPRVSSGASVDSMFLEEVYQAITGHPSAAKGAYRTVEAVLDALGLSYDAFWDTSESSPTGGSTVTTRAYSRIRTGITKIPRCFILNVTDAPAGAKWETTHESSYHYDETVSGRLPLNDAGPGSRVIYYSTSKSKKNPMHFNACAEIDYVAGGWSGPWATDLKDYREFPAPVPSKDVTIEGWNRQNAITEIKWETYVELVGAGGLSATHETHAGSTPDPTDSVDDPGGSQVARKAINAFAGSDDPAPLDVPSLPTKVGTSTLPTPPSYIETPEGVQTTRGTYLPSLTSNPGENKLAEHRAVDLATLALTKAGWTLHRDCQSDGVGYDLDFLKNGEHLHVEVKGIKASKLTFNLTPKEYWRAETDDRWVVVAVTNVLAPTPEVHLLTRDRVVAANRVVTGFRLIL</sequence>
<proteinExistence type="predicted"/>
<evidence type="ECO:0000256" key="1">
    <source>
        <dbReference type="SAM" id="MobiDB-lite"/>
    </source>
</evidence>
<accession>A0A176QE40</accession>
<evidence type="ECO:0000259" key="2">
    <source>
        <dbReference type="Pfam" id="PF13020"/>
    </source>
</evidence>
<feature type="domain" description="Protein NO VEIN C-terminal" evidence="2">
    <location>
        <begin position="322"/>
        <end position="407"/>
    </location>
</feature>
<dbReference type="Proteomes" id="UP000076976">
    <property type="component" value="Unassembled WGS sequence"/>
</dbReference>
<dbReference type="AlphaFoldDB" id="A0A176QE40"/>